<evidence type="ECO:0000256" key="6">
    <source>
        <dbReference type="SAM" id="Phobius"/>
    </source>
</evidence>
<evidence type="ECO:0000256" key="2">
    <source>
        <dbReference type="ARBA" id="ARBA00022692"/>
    </source>
</evidence>
<feature type="domain" description="Translocation and assembly module TamB C-terminal" evidence="7">
    <location>
        <begin position="1097"/>
        <end position="1476"/>
    </location>
</feature>
<keyword evidence="9" id="KW-1185">Reference proteome</keyword>
<proteinExistence type="predicted"/>
<evidence type="ECO:0000256" key="4">
    <source>
        <dbReference type="ARBA" id="ARBA00023136"/>
    </source>
</evidence>
<organism evidence="8 9">
    <name type="scientific">Hallella faecis</name>
    <dbReference type="NCBI Taxonomy" id="2841596"/>
    <lineage>
        <taxon>Bacteria</taxon>
        <taxon>Pseudomonadati</taxon>
        <taxon>Bacteroidota</taxon>
        <taxon>Bacteroidia</taxon>
        <taxon>Bacteroidales</taxon>
        <taxon>Prevotellaceae</taxon>
        <taxon>Hallella</taxon>
    </lineage>
</organism>
<evidence type="ECO:0000313" key="9">
    <source>
        <dbReference type="Proteomes" id="UP001487296"/>
    </source>
</evidence>
<evidence type="ECO:0000313" key="8">
    <source>
        <dbReference type="EMBL" id="MEQ2487473.1"/>
    </source>
</evidence>
<comment type="caution">
    <text evidence="8">The sequence shown here is derived from an EMBL/GenBank/DDBJ whole genome shotgun (WGS) entry which is preliminary data.</text>
</comment>
<dbReference type="Pfam" id="PF04357">
    <property type="entry name" value="TamB"/>
    <property type="match status" value="1"/>
</dbReference>
<dbReference type="PANTHER" id="PTHR36985">
    <property type="entry name" value="TRANSLOCATION AND ASSEMBLY MODULE SUBUNIT TAMB"/>
    <property type="match status" value="1"/>
</dbReference>
<keyword evidence="2 6" id="KW-0812">Transmembrane</keyword>
<dbReference type="RefSeq" id="WP_215760560.1">
    <property type="nucleotide sequence ID" value="NZ_JAHKBE010000052.1"/>
</dbReference>
<accession>A0ABV1FSZ8</accession>
<dbReference type="InterPro" id="IPR007452">
    <property type="entry name" value="TamB_C"/>
</dbReference>
<gene>
    <name evidence="8" type="ORF">AAAT34_10540</name>
</gene>
<evidence type="ECO:0000256" key="1">
    <source>
        <dbReference type="ARBA" id="ARBA00004167"/>
    </source>
</evidence>
<keyword evidence="3 6" id="KW-1133">Transmembrane helix</keyword>
<protein>
    <submittedName>
        <fullName evidence="8">Translocation/assembly module TamB domain-containing protein</fullName>
    </submittedName>
</protein>
<feature type="region of interest" description="Disordered" evidence="5">
    <location>
        <begin position="1523"/>
        <end position="1542"/>
    </location>
</feature>
<name>A0ABV1FSZ8_9BACT</name>
<evidence type="ECO:0000256" key="5">
    <source>
        <dbReference type="SAM" id="MobiDB-lite"/>
    </source>
</evidence>
<reference evidence="8 9" key="1">
    <citation type="submission" date="2024-04" db="EMBL/GenBank/DDBJ databases">
        <title>Human intestinal bacterial collection.</title>
        <authorList>
            <person name="Pauvert C."/>
            <person name="Hitch T.C.A."/>
            <person name="Clavel T."/>
        </authorList>
    </citation>
    <scope>NUCLEOTIDE SEQUENCE [LARGE SCALE GENOMIC DNA]</scope>
    <source>
        <strain evidence="8 9">CLA-AA-H145</strain>
    </source>
</reference>
<dbReference type="EMBL" id="JBBNFP010000050">
    <property type="protein sequence ID" value="MEQ2487473.1"/>
    <property type="molecule type" value="Genomic_DNA"/>
</dbReference>
<evidence type="ECO:0000259" key="7">
    <source>
        <dbReference type="Pfam" id="PF04357"/>
    </source>
</evidence>
<keyword evidence="4 6" id="KW-0472">Membrane</keyword>
<dbReference type="Proteomes" id="UP001487296">
    <property type="component" value="Unassembled WGS sequence"/>
</dbReference>
<sequence length="1542" mass="171800">MTLSKTTKRIGIVILTPLVLVVLLFALFYFPPFQNWAVRQVTHYASEELGMHISVGKVHLKFPLDLALHQVSVLQPNDSLKGVTDTVADIHSVVVDVQLWPLIHRQVMVDELAFEQMKVNTANLVHSLRIKGQVGQLCLKAHGIDLAKEHVNINHAVLANAQLDVALSDTVPKDTTPSTNYWKIALAQLRLHQSSLTLHMPGDTLSVATYFGEAQAQKAYLDLYKNLYTVGHLDWRNGGVHYDQNYEKPTAGLDFNHLFLRKLDLKADSFYFCDSKLHLGIKSCRFVEKSGLQVDSLRGTFSMDSTRMDVSSLRLATPESRLTVDFGMDLNAFADKAPGKLKAIVHGEVGKQDILKIAGPNLPRELARRWPNYPLGIDLVARGNMQKMHLSGVRLLLPTAFRITGDGFAANLTDPNHLKADVALHAKTYNLNFLTPMLGSALGKTVRVPSGIAFDGKIRVNGNNYLTHFVASQGGGELRGNVQVDIKKMAYNVRLNAQRLPLQNFLPKMGFHPFTGYITAQGEGANILSPKMRLKAEAGINAFQYGNYNLDNVAAVATIHNGRIHADIDSRNPLFEGQVNLDALTTGSRMRATVAGDLHHLDLYNLRITDVPLTVSACAHVDMATDLKEYYEVRGMVSDITIHDPKKYYRPEDVVLDVLTRRDTTHAVVDCGDFHLDMDGRGGYDRLLNHCTRFMAEAQSQMKEKRIEQAKLREQLPNARLYLSCGQENIVSRFLKFKGYKFENLYVNMTSSPLAGLNGNLSVDSLVMDSFQIDTIRLHLTSDERNMTYSLHVQNGKNNPKYIFNAFADGGLNERGTYIKTRLYDWKDSLGVSFAVQASMQQHGISLHLYGDDPVLGYKRFAVNDSNYVYLGDDRRIRADMRLRSADGMGVQIYTNDENTDALQDVTVTLHKFNLGEVLAMIPFTPDMSGILNGDFHVVQTPDELSVSSTVDVADMVYEGNAMGHVGGEFTYMPKTDGSHYVDGILTHDGHEVCTLTGSYQSAGEGYLDAEVGLERLPLSMANGFIPDRLLGLRGYAEGNLTVQGSLSKPDINGEVLFDSAYIFSEPYGIVMRCADDPLPITGSHLVFENYDLFANNASPLTIQGYLDFSNTDDMQLKLRMRADNYLLIDAKETARSEAYGKAFVNFYGLMQGAVSNLSMRGRLDVLGTTDLRYNLKDSPLSTDNQLEGLVEFVNLQDTAEDVINRPPLTGFNMDLNVNIDDGAHVDCYLNADHSNYVDIVGGGSLRLQYNPVDEVVVRGRYTIGSGEMKYALPVIPLKTFTIQDGSYIEFKGDPMNPTLNITANETTKSTVGGTSGNGRTVEFTSGVIVTKTLNDMGLEFTIDAPEDMTIHNQLQSMSKEERGKLAVTMLTTGMYLADGNTSSFTMNSALSAFLNSQINQISGKALRTLDLNFGVENSFGNNGTLHTDYNFKFAKRFWNNRLRIVIGGKLSSGSDVQMEDETFFDNVTFEYRLSATSNKYLNLFYERDGYDWLEGNVSKFGGGFMWKRKLRHFKDLFRFKDPQDEIPTMPTDSTKKEKKKE</sequence>
<dbReference type="PANTHER" id="PTHR36985:SF1">
    <property type="entry name" value="TRANSLOCATION AND ASSEMBLY MODULE SUBUNIT TAMB"/>
    <property type="match status" value="1"/>
</dbReference>
<feature type="transmembrane region" description="Helical" evidence="6">
    <location>
        <begin position="12"/>
        <end position="30"/>
    </location>
</feature>
<comment type="subcellular location">
    <subcellularLocation>
        <location evidence="1">Membrane</location>
        <topology evidence="1">Single-pass membrane protein</topology>
    </subcellularLocation>
</comment>
<evidence type="ECO:0000256" key="3">
    <source>
        <dbReference type="ARBA" id="ARBA00022989"/>
    </source>
</evidence>